<dbReference type="Gene3D" id="3.90.1200.10">
    <property type="match status" value="1"/>
</dbReference>
<accession>A0ABQ6IMP4</accession>
<dbReference type="Proteomes" id="UP001157126">
    <property type="component" value="Unassembled WGS sequence"/>
</dbReference>
<gene>
    <name evidence="2" type="ORF">GCM10025883_00770</name>
</gene>
<name>A0ABQ6IMP4_9MICO</name>
<comment type="caution">
    <text evidence="2">The sequence shown here is derived from an EMBL/GenBank/DDBJ whole genome shotgun (WGS) entry which is preliminary data.</text>
</comment>
<evidence type="ECO:0000313" key="3">
    <source>
        <dbReference type="Proteomes" id="UP001157126"/>
    </source>
</evidence>
<keyword evidence="3" id="KW-1185">Reference proteome</keyword>
<dbReference type="InterPro" id="IPR011009">
    <property type="entry name" value="Kinase-like_dom_sf"/>
</dbReference>
<dbReference type="InterPro" id="IPR002575">
    <property type="entry name" value="Aminoglycoside_PTrfase"/>
</dbReference>
<protein>
    <recommendedName>
        <fullName evidence="1">Aminoglycoside phosphotransferase domain-containing protein</fullName>
    </recommendedName>
</protein>
<evidence type="ECO:0000259" key="1">
    <source>
        <dbReference type="Pfam" id="PF01636"/>
    </source>
</evidence>
<reference evidence="3" key="1">
    <citation type="journal article" date="2019" name="Int. J. Syst. Evol. Microbiol.">
        <title>The Global Catalogue of Microorganisms (GCM) 10K type strain sequencing project: providing services to taxonomists for standard genome sequencing and annotation.</title>
        <authorList>
            <consortium name="The Broad Institute Genomics Platform"/>
            <consortium name="The Broad Institute Genome Sequencing Center for Infectious Disease"/>
            <person name="Wu L."/>
            <person name="Ma J."/>
        </authorList>
    </citation>
    <scope>NUCLEOTIDE SEQUENCE [LARGE SCALE GENOMIC DNA]</scope>
    <source>
        <strain evidence="3">NBRC 113072</strain>
    </source>
</reference>
<proteinExistence type="predicted"/>
<sequence>MEERLEGGHTTEVVRVGDTVRRPVGAWTPAVHALLRHLISVGFDGAPQVLGVDDRGREVLGFVEGEVGTLSPDSPLPPWFRTPHACRAVGRWIRSFQEAQRGFRPDVAHPWRRSPGVDLGPGQVVVHHDVSPYNTVRTAAGSIVILDWDFARPGDPIEEIAWAAWRWAPLCAGTWWHAEYGIEAAEDVPARQRENLAALLDGYGADDQQRRRLADAITAQMTGHADDLEDMARTDPAFATLIDRGYADAARADAAWWAESSLRRDVDTGTTRLRWDEVRPADRW</sequence>
<organism evidence="2 3">
    <name type="scientific">Mobilicoccus caccae</name>
    <dbReference type="NCBI Taxonomy" id="1859295"/>
    <lineage>
        <taxon>Bacteria</taxon>
        <taxon>Bacillati</taxon>
        <taxon>Actinomycetota</taxon>
        <taxon>Actinomycetes</taxon>
        <taxon>Micrococcales</taxon>
        <taxon>Dermatophilaceae</taxon>
        <taxon>Mobilicoccus</taxon>
    </lineage>
</organism>
<dbReference type="Pfam" id="PF01636">
    <property type="entry name" value="APH"/>
    <property type="match status" value="1"/>
</dbReference>
<feature type="domain" description="Aminoglycoside phosphotransferase" evidence="1">
    <location>
        <begin position="123"/>
        <end position="168"/>
    </location>
</feature>
<evidence type="ECO:0000313" key="2">
    <source>
        <dbReference type="EMBL" id="GMA38032.1"/>
    </source>
</evidence>
<dbReference type="SUPFAM" id="SSF56112">
    <property type="entry name" value="Protein kinase-like (PK-like)"/>
    <property type="match status" value="1"/>
</dbReference>
<dbReference type="EMBL" id="BSUO01000001">
    <property type="protein sequence ID" value="GMA38032.1"/>
    <property type="molecule type" value="Genomic_DNA"/>
</dbReference>